<proteinExistence type="predicted"/>
<dbReference type="Gene3D" id="1.10.260.40">
    <property type="entry name" value="lambda repressor-like DNA-binding domains"/>
    <property type="match status" value="1"/>
</dbReference>
<comment type="caution">
    <text evidence="1">The sequence shown here is derived from an EMBL/GenBank/DDBJ whole genome shotgun (WGS) entry which is preliminary data.</text>
</comment>
<accession>A0ABR7PG68</accession>
<name>A0ABR7PG68_9BURK</name>
<dbReference type="InterPro" id="IPR010982">
    <property type="entry name" value="Lambda_DNA-bd_dom_sf"/>
</dbReference>
<dbReference type="EMBL" id="VZQQ01000001">
    <property type="protein sequence ID" value="MBC8745355.1"/>
    <property type="molecule type" value="Genomic_DNA"/>
</dbReference>
<dbReference type="CDD" id="cd00093">
    <property type="entry name" value="HTH_XRE"/>
    <property type="match status" value="1"/>
</dbReference>
<sequence length="92" mass="9629">MIPPRTQGELIRWARGKSTQAEFAAAHGVNKSSLSRFEAEKAGAPTHLINDCLSLLADFLMANPGAADGIQGALDNARKTVKLLEGLAGVDG</sequence>
<reference evidence="1 2" key="1">
    <citation type="submission" date="2019-09" db="EMBL/GenBank/DDBJ databases">
        <title>Paraburkholderia podalyriae sp. nov., A South African Podalyria-associated rhizobium.</title>
        <authorList>
            <person name="Mavima L."/>
            <person name="Beukes C.W."/>
            <person name="Palmer M."/>
            <person name="De Meyer S.E."/>
            <person name="James E.K."/>
            <person name="Maluk M."/>
            <person name="Avontuur J.R."/>
            <person name="Chan W.Y."/>
            <person name="Venter S.N."/>
            <person name="Steenkamp E.T."/>
        </authorList>
    </citation>
    <scope>NUCLEOTIDE SEQUENCE [LARGE SCALE GENOMIC DNA]</scope>
    <source>
        <strain evidence="1 2">WC7.3b</strain>
    </source>
</reference>
<evidence type="ECO:0000313" key="2">
    <source>
        <dbReference type="Proteomes" id="UP000736373"/>
    </source>
</evidence>
<protein>
    <submittedName>
        <fullName evidence="1">Helix-turn-helix transcriptional regulator</fullName>
    </submittedName>
</protein>
<dbReference type="InterPro" id="IPR001387">
    <property type="entry name" value="Cro/C1-type_HTH"/>
</dbReference>
<dbReference type="RefSeq" id="WP_187632504.1">
    <property type="nucleotide sequence ID" value="NZ_VZQQ01000001.1"/>
</dbReference>
<evidence type="ECO:0000313" key="1">
    <source>
        <dbReference type="EMBL" id="MBC8745355.1"/>
    </source>
</evidence>
<organism evidence="1 2">
    <name type="scientific">Paraburkholderia podalyriae</name>
    <dbReference type="NCBI Taxonomy" id="1938811"/>
    <lineage>
        <taxon>Bacteria</taxon>
        <taxon>Pseudomonadati</taxon>
        <taxon>Pseudomonadota</taxon>
        <taxon>Betaproteobacteria</taxon>
        <taxon>Burkholderiales</taxon>
        <taxon>Burkholderiaceae</taxon>
        <taxon>Paraburkholderia</taxon>
    </lineage>
</organism>
<dbReference type="Proteomes" id="UP000736373">
    <property type="component" value="Unassembled WGS sequence"/>
</dbReference>
<keyword evidence="2" id="KW-1185">Reference proteome</keyword>
<gene>
    <name evidence="1" type="ORF">F6X42_01525</name>
</gene>